<protein>
    <submittedName>
        <fullName evidence="1">Uncharacterized protein</fullName>
    </submittedName>
</protein>
<evidence type="ECO:0000313" key="1">
    <source>
        <dbReference type="EMBL" id="KAI3710227.1"/>
    </source>
</evidence>
<keyword evidence="2" id="KW-1185">Reference proteome</keyword>
<dbReference type="EMBL" id="CM042015">
    <property type="protein sequence ID" value="KAI3710227.1"/>
    <property type="molecule type" value="Genomic_DNA"/>
</dbReference>
<organism evidence="1 2">
    <name type="scientific">Cichorium intybus</name>
    <name type="common">Chicory</name>
    <dbReference type="NCBI Taxonomy" id="13427"/>
    <lineage>
        <taxon>Eukaryota</taxon>
        <taxon>Viridiplantae</taxon>
        <taxon>Streptophyta</taxon>
        <taxon>Embryophyta</taxon>
        <taxon>Tracheophyta</taxon>
        <taxon>Spermatophyta</taxon>
        <taxon>Magnoliopsida</taxon>
        <taxon>eudicotyledons</taxon>
        <taxon>Gunneridae</taxon>
        <taxon>Pentapetalae</taxon>
        <taxon>asterids</taxon>
        <taxon>campanulids</taxon>
        <taxon>Asterales</taxon>
        <taxon>Asteraceae</taxon>
        <taxon>Cichorioideae</taxon>
        <taxon>Cichorieae</taxon>
        <taxon>Cichoriinae</taxon>
        <taxon>Cichorium</taxon>
    </lineage>
</organism>
<accession>A0ACB9AJ41</accession>
<reference evidence="1 2" key="2">
    <citation type="journal article" date="2022" name="Mol. Ecol. Resour.">
        <title>The genomes of chicory, endive, great burdock and yacon provide insights into Asteraceae paleo-polyploidization history and plant inulin production.</title>
        <authorList>
            <person name="Fan W."/>
            <person name="Wang S."/>
            <person name="Wang H."/>
            <person name="Wang A."/>
            <person name="Jiang F."/>
            <person name="Liu H."/>
            <person name="Zhao H."/>
            <person name="Xu D."/>
            <person name="Zhang Y."/>
        </authorList>
    </citation>
    <scope>NUCLEOTIDE SEQUENCE [LARGE SCALE GENOMIC DNA]</scope>
    <source>
        <strain evidence="2">cv. Punajuju</strain>
        <tissue evidence="1">Leaves</tissue>
    </source>
</reference>
<name>A0ACB9AJ41_CICIN</name>
<gene>
    <name evidence="1" type="ORF">L2E82_40003</name>
</gene>
<dbReference type="Proteomes" id="UP001055811">
    <property type="component" value="Linkage Group LG07"/>
</dbReference>
<reference evidence="2" key="1">
    <citation type="journal article" date="2022" name="Mol. Ecol. Resour.">
        <title>The genomes of chicory, endive, great burdock and yacon provide insights into Asteraceae palaeo-polyploidization history and plant inulin production.</title>
        <authorList>
            <person name="Fan W."/>
            <person name="Wang S."/>
            <person name="Wang H."/>
            <person name="Wang A."/>
            <person name="Jiang F."/>
            <person name="Liu H."/>
            <person name="Zhao H."/>
            <person name="Xu D."/>
            <person name="Zhang Y."/>
        </authorList>
    </citation>
    <scope>NUCLEOTIDE SEQUENCE [LARGE SCALE GENOMIC DNA]</scope>
    <source>
        <strain evidence="2">cv. Punajuju</strain>
    </source>
</reference>
<proteinExistence type="predicted"/>
<evidence type="ECO:0000313" key="2">
    <source>
        <dbReference type="Proteomes" id="UP001055811"/>
    </source>
</evidence>
<sequence>MSLSVVGPPVALIFNFPHIINIFIEDGDDHEDQPSPRGVLKVLVSSLDSDNHNSLSRGLSPSSTTQGILLNYKHKRGMYTIEYKIQIHVSPLLHHHHHRNQPPPTHSHSKKTPTNTHNHTLSIYHLCVTEASVAGASFSP</sequence>
<comment type="caution">
    <text evidence="1">The sequence shown here is derived from an EMBL/GenBank/DDBJ whole genome shotgun (WGS) entry which is preliminary data.</text>
</comment>